<dbReference type="GO" id="GO:0015833">
    <property type="term" value="P:peptide transport"/>
    <property type="evidence" value="ECO:0007669"/>
    <property type="project" value="InterPro"/>
</dbReference>
<dbReference type="NCBIfam" id="TIGR01727">
    <property type="entry name" value="oligo_HPY"/>
    <property type="match status" value="1"/>
</dbReference>
<evidence type="ECO:0000256" key="7">
    <source>
        <dbReference type="ARBA" id="ARBA00023136"/>
    </source>
</evidence>
<protein>
    <submittedName>
        <fullName evidence="9">Peptide ABC transporter ATP-binding protein</fullName>
    </submittedName>
</protein>
<dbReference type="InterPro" id="IPR003439">
    <property type="entry name" value="ABC_transporter-like_ATP-bd"/>
</dbReference>
<name>A0A919WII2_9BACI</name>
<evidence type="ECO:0000256" key="5">
    <source>
        <dbReference type="ARBA" id="ARBA00022741"/>
    </source>
</evidence>
<dbReference type="InterPro" id="IPR027417">
    <property type="entry name" value="P-loop_NTPase"/>
</dbReference>
<evidence type="ECO:0000256" key="6">
    <source>
        <dbReference type="ARBA" id="ARBA00022840"/>
    </source>
</evidence>
<evidence type="ECO:0000256" key="4">
    <source>
        <dbReference type="ARBA" id="ARBA00022475"/>
    </source>
</evidence>
<dbReference type="InterPro" id="IPR003593">
    <property type="entry name" value="AAA+_ATPase"/>
</dbReference>
<feature type="domain" description="ABC transporter" evidence="8">
    <location>
        <begin position="11"/>
        <end position="258"/>
    </location>
</feature>
<comment type="subcellular location">
    <subcellularLocation>
        <location evidence="1">Cell membrane</location>
        <topology evidence="1">Peripheral membrane protein</topology>
    </subcellularLocation>
</comment>
<dbReference type="Pfam" id="PF08352">
    <property type="entry name" value="oligo_HPY"/>
    <property type="match status" value="1"/>
</dbReference>
<evidence type="ECO:0000256" key="1">
    <source>
        <dbReference type="ARBA" id="ARBA00004202"/>
    </source>
</evidence>
<keyword evidence="5" id="KW-0547">Nucleotide-binding</keyword>
<keyword evidence="10" id="KW-1185">Reference proteome</keyword>
<evidence type="ECO:0000313" key="10">
    <source>
        <dbReference type="Proteomes" id="UP000682111"/>
    </source>
</evidence>
<comment type="caution">
    <text evidence="9">The sequence shown here is derived from an EMBL/GenBank/DDBJ whole genome shotgun (WGS) entry which is preliminary data.</text>
</comment>
<comment type="similarity">
    <text evidence="2">Belongs to the ABC transporter superfamily.</text>
</comment>
<dbReference type="GO" id="GO:0016887">
    <property type="term" value="F:ATP hydrolysis activity"/>
    <property type="evidence" value="ECO:0007669"/>
    <property type="project" value="InterPro"/>
</dbReference>
<evidence type="ECO:0000256" key="3">
    <source>
        <dbReference type="ARBA" id="ARBA00022448"/>
    </source>
</evidence>
<keyword evidence="7" id="KW-0472">Membrane</keyword>
<gene>
    <name evidence="9" type="primary">oppD_3</name>
    <name evidence="9" type="ORF">J27TS8_26440</name>
</gene>
<dbReference type="AlphaFoldDB" id="A0A919WII2"/>
<dbReference type="Gene3D" id="3.40.50.300">
    <property type="entry name" value="P-loop containing nucleotide triphosphate hydrolases"/>
    <property type="match status" value="1"/>
</dbReference>
<dbReference type="EMBL" id="BORC01000004">
    <property type="protein sequence ID" value="GIN62651.1"/>
    <property type="molecule type" value="Genomic_DNA"/>
</dbReference>
<evidence type="ECO:0000259" key="8">
    <source>
        <dbReference type="PROSITE" id="PS50893"/>
    </source>
</evidence>
<dbReference type="GO" id="GO:0005886">
    <property type="term" value="C:plasma membrane"/>
    <property type="evidence" value="ECO:0007669"/>
    <property type="project" value="UniProtKB-SubCell"/>
</dbReference>
<dbReference type="Pfam" id="PF00005">
    <property type="entry name" value="ABC_tran"/>
    <property type="match status" value="1"/>
</dbReference>
<dbReference type="PROSITE" id="PS50893">
    <property type="entry name" value="ABC_TRANSPORTER_2"/>
    <property type="match status" value="1"/>
</dbReference>
<dbReference type="Proteomes" id="UP000682111">
    <property type="component" value="Unassembled WGS sequence"/>
</dbReference>
<dbReference type="PANTHER" id="PTHR43297:SF2">
    <property type="entry name" value="DIPEPTIDE TRANSPORT ATP-BINDING PROTEIN DPPD"/>
    <property type="match status" value="1"/>
</dbReference>
<dbReference type="CDD" id="cd03257">
    <property type="entry name" value="ABC_NikE_OppD_transporters"/>
    <property type="match status" value="1"/>
</dbReference>
<dbReference type="PROSITE" id="PS00211">
    <property type="entry name" value="ABC_TRANSPORTER_1"/>
    <property type="match status" value="1"/>
</dbReference>
<dbReference type="FunFam" id="3.40.50.300:FF:000016">
    <property type="entry name" value="Oligopeptide ABC transporter ATP-binding component"/>
    <property type="match status" value="1"/>
</dbReference>
<sequence>MVYMEPLLKLNQLKTIFSTEKGKVTAVDDVSFEIHAGEMVGLVGESGCGKSVTSESILQLLNEKTTNYEGKILYKGKNLLELSEEQMRGIRGNEISMIFQDPMSSLNPVYTIGNQIAEAIMIHQRVGKKEANLRAIEMLRLTGIPSPEKRIHEYPHELSGGMRQRVMIALALSCKPQLLIADEPTTALDVTIQSQILELIQELREELDMGVILITHDLGVVAEVCTRVIVMYLGQIIEEADVKTLFKSPLHPYTKGLLKSIPHLDGDRTQKLNVIKGVVPSLQDVPSGCRFAPRCDFATEQCHENPPELLELENGQKVRCWNYEHILREAKDHAVTTSENK</sequence>
<reference evidence="9" key="1">
    <citation type="submission" date="2021-03" db="EMBL/GenBank/DDBJ databases">
        <title>Antimicrobial resistance genes in bacteria isolated from Japanese honey, and their potential for conferring macrolide and lincosamide resistance in the American foulbrood pathogen Paenibacillus larvae.</title>
        <authorList>
            <person name="Okamoto M."/>
            <person name="Kumagai M."/>
            <person name="Kanamori H."/>
            <person name="Takamatsu D."/>
        </authorList>
    </citation>
    <scope>NUCLEOTIDE SEQUENCE</scope>
    <source>
        <strain evidence="9">J27TS8</strain>
    </source>
</reference>
<dbReference type="InterPro" id="IPR017871">
    <property type="entry name" value="ABC_transporter-like_CS"/>
</dbReference>
<keyword evidence="4" id="KW-1003">Cell membrane</keyword>
<dbReference type="GO" id="GO:0005524">
    <property type="term" value="F:ATP binding"/>
    <property type="evidence" value="ECO:0007669"/>
    <property type="project" value="UniProtKB-KW"/>
</dbReference>
<evidence type="ECO:0000256" key="2">
    <source>
        <dbReference type="ARBA" id="ARBA00005417"/>
    </source>
</evidence>
<proteinExistence type="inferred from homology"/>
<evidence type="ECO:0000313" key="9">
    <source>
        <dbReference type="EMBL" id="GIN62651.1"/>
    </source>
</evidence>
<accession>A0A919WII2</accession>
<dbReference type="InterPro" id="IPR050388">
    <property type="entry name" value="ABC_Ni/Peptide_Import"/>
</dbReference>
<dbReference type="SUPFAM" id="SSF52540">
    <property type="entry name" value="P-loop containing nucleoside triphosphate hydrolases"/>
    <property type="match status" value="1"/>
</dbReference>
<organism evidence="9 10">
    <name type="scientific">Robertmurraya siralis</name>
    <dbReference type="NCBI Taxonomy" id="77777"/>
    <lineage>
        <taxon>Bacteria</taxon>
        <taxon>Bacillati</taxon>
        <taxon>Bacillota</taxon>
        <taxon>Bacilli</taxon>
        <taxon>Bacillales</taxon>
        <taxon>Bacillaceae</taxon>
        <taxon>Robertmurraya</taxon>
    </lineage>
</organism>
<dbReference type="SMART" id="SM00382">
    <property type="entry name" value="AAA"/>
    <property type="match status" value="1"/>
</dbReference>
<keyword evidence="6 9" id="KW-0067">ATP-binding</keyword>
<keyword evidence="3" id="KW-0813">Transport</keyword>
<dbReference type="InterPro" id="IPR013563">
    <property type="entry name" value="Oligopep_ABC_C"/>
</dbReference>
<dbReference type="PANTHER" id="PTHR43297">
    <property type="entry name" value="OLIGOPEPTIDE TRANSPORT ATP-BINDING PROTEIN APPD"/>
    <property type="match status" value="1"/>
</dbReference>